<reference evidence="2 3" key="1">
    <citation type="submission" date="2024-09" db="EMBL/GenBank/DDBJ databases">
        <title>Genome sequencing and assembly of Phytophthora oleae, isolate VK10A, causative agent of rot of olive drupes.</title>
        <authorList>
            <person name="Conti Taguali S."/>
            <person name="Riolo M."/>
            <person name="La Spada F."/>
            <person name="Cacciola S.O."/>
            <person name="Dionisio G."/>
        </authorList>
    </citation>
    <scope>NUCLEOTIDE SEQUENCE [LARGE SCALE GENOMIC DNA]</scope>
    <source>
        <strain evidence="2 3">VK10A</strain>
    </source>
</reference>
<sequence>MPTTLELVRAERAAQEAEEARPPFQTVEEIRSYIANRNPSRTENVSLAMCVLSCAEREKTWHIELADQQLEAGFKSFMDEVDGMDSSRRSKFVFQLSLWKNRDSHLNTLGYREGFSYRFNKVHSLELRYGSIPTGSVQIMAGMHTTPLTSGERDPEPVGNGRVPAEPDRLNGKRGLAASVQVTEDHDAAEPSLRVLPKRKSRQDDSDPLQSPTKRSRAP</sequence>
<dbReference type="EMBL" id="JBIMZQ010000013">
    <property type="protein sequence ID" value="KAL3667676.1"/>
    <property type="molecule type" value="Genomic_DNA"/>
</dbReference>
<keyword evidence="3" id="KW-1185">Reference proteome</keyword>
<dbReference type="Proteomes" id="UP001632037">
    <property type="component" value="Unassembled WGS sequence"/>
</dbReference>
<protein>
    <recommendedName>
        <fullName evidence="4">Initiator Rep protein domain-containing protein</fullName>
    </recommendedName>
</protein>
<evidence type="ECO:0008006" key="4">
    <source>
        <dbReference type="Google" id="ProtNLM"/>
    </source>
</evidence>
<organism evidence="2 3">
    <name type="scientific">Phytophthora oleae</name>
    <dbReference type="NCBI Taxonomy" id="2107226"/>
    <lineage>
        <taxon>Eukaryota</taxon>
        <taxon>Sar</taxon>
        <taxon>Stramenopiles</taxon>
        <taxon>Oomycota</taxon>
        <taxon>Peronosporomycetes</taxon>
        <taxon>Peronosporales</taxon>
        <taxon>Peronosporaceae</taxon>
        <taxon>Phytophthora</taxon>
    </lineage>
</organism>
<comment type="caution">
    <text evidence="2">The sequence shown here is derived from an EMBL/GenBank/DDBJ whole genome shotgun (WGS) entry which is preliminary data.</text>
</comment>
<dbReference type="AlphaFoldDB" id="A0ABD3FPP5"/>
<feature type="region of interest" description="Disordered" evidence="1">
    <location>
        <begin position="146"/>
        <end position="219"/>
    </location>
</feature>
<evidence type="ECO:0000256" key="1">
    <source>
        <dbReference type="SAM" id="MobiDB-lite"/>
    </source>
</evidence>
<name>A0ABD3FPP5_9STRA</name>
<evidence type="ECO:0000313" key="2">
    <source>
        <dbReference type="EMBL" id="KAL3667676.1"/>
    </source>
</evidence>
<proteinExistence type="predicted"/>
<gene>
    <name evidence="2" type="ORF">V7S43_007229</name>
</gene>
<evidence type="ECO:0000313" key="3">
    <source>
        <dbReference type="Proteomes" id="UP001632037"/>
    </source>
</evidence>
<accession>A0ABD3FPP5</accession>